<keyword evidence="4" id="KW-0812">Transmembrane</keyword>
<reference evidence="6 7" key="1">
    <citation type="journal article" date="2016" name="Nat. Commun.">
        <title>Ectomycorrhizal ecology is imprinted in the genome of the dominant symbiotic fungus Cenococcum geophilum.</title>
        <authorList>
            <consortium name="DOE Joint Genome Institute"/>
            <person name="Peter M."/>
            <person name="Kohler A."/>
            <person name="Ohm R.A."/>
            <person name="Kuo A."/>
            <person name="Krutzmann J."/>
            <person name="Morin E."/>
            <person name="Arend M."/>
            <person name="Barry K.W."/>
            <person name="Binder M."/>
            <person name="Choi C."/>
            <person name="Clum A."/>
            <person name="Copeland A."/>
            <person name="Grisel N."/>
            <person name="Haridas S."/>
            <person name="Kipfer T."/>
            <person name="LaButti K."/>
            <person name="Lindquist E."/>
            <person name="Lipzen A."/>
            <person name="Maire R."/>
            <person name="Meier B."/>
            <person name="Mihaltcheva S."/>
            <person name="Molinier V."/>
            <person name="Murat C."/>
            <person name="Poggeler S."/>
            <person name="Quandt C.A."/>
            <person name="Sperisen C."/>
            <person name="Tritt A."/>
            <person name="Tisserant E."/>
            <person name="Crous P.W."/>
            <person name="Henrissat B."/>
            <person name="Nehls U."/>
            <person name="Egli S."/>
            <person name="Spatafora J.W."/>
            <person name="Grigoriev I.V."/>
            <person name="Martin F.M."/>
        </authorList>
    </citation>
    <scope>NUCLEOTIDE SEQUENCE [LARGE SCALE GENOMIC DNA]</scope>
    <source>
        <strain evidence="6 7">CBS 207.34</strain>
    </source>
</reference>
<dbReference type="OrthoDB" id="5344325at2759"/>
<evidence type="ECO:0000259" key="5">
    <source>
        <dbReference type="SMART" id="SM00906"/>
    </source>
</evidence>
<dbReference type="SMART" id="SM00906">
    <property type="entry name" value="Fungal_trans"/>
    <property type="match status" value="1"/>
</dbReference>
<evidence type="ECO:0000313" key="6">
    <source>
        <dbReference type="EMBL" id="OCL14215.1"/>
    </source>
</evidence>
<evidence type="ECO:0000256" key="4">
    <source>
        <dbReference type="SAM" id="Phobius"/>
    </source>
</evidence>
<dbReference type="GO" id="GO:0008270">
    <property type="term" value="F:zinc ion binding"/>
    <property type="evidence" value="ECO:0007669"/>
    <property type="project" value="InterPro"/>
</dbReference>
<dbReference type="InterPro" id="IPR050613">
    <property type="entry name" value="Sec_Metabolite_Reg"/>
</dbReference>
<feature type="domain" description="Xylanolytic transcriptional activator regulatory" evidence="5">
    <location>
        <begin position="247"/>
        <end position="330"/>
    </location>
</feature>
<evidence type="ECO:0000256" key="1">
    <source>
        <dbReference type="ARBA" id="ARBA00004123"/>
    </source>
</evidence>
<proteinExistence type="predicted"/>
<feature type="compositionally biased region" description="Low complexity" evidence="3">
    <location>
        <begin position="26"/>
        <end position="37"/>
    </location>
</feature>
<dbReference type="EMBL" id="KV748600">
    <property type="protein sequence ID" value="OCL14215.1"/>
    <property type="molecule type" value="Genomic_DNA"/>
</dbReference>
<feature type="region of interest" description="Disordered" evidence="3">
    <location>
        <begin position="18"/>
        <end position="44"/>
    </location>
</feature>
<keyword evidence="4" id="KW-1133">Transmembrane helix</keyword>
<evidence type="ECO:0000256" key="3">
    <source>
        <dbReference type="SAM" id="MobiDB-lite"/>
    </source>
</evidence>
<keyword evidence="7" id="KW-1185">Reference proteome</keyword>
<comment type="subcellular location">
    <subcellularLocation>
        <location evidence="1">Nucleus</location>
    </subcellularLocation>
</comment>
<dbReference type="GO" id="GO:0006351">
    <property type="term" value="P:DNA-templated transcription"/>
    <property type="evidence" value="ECO:0007669"/>
    <property type="project" value="InterPro"/>
</dbReference>
<dbReference type="GO" id="GO:0005634">
    <property type="term" value="C:nucleus"/>
    <property type="evidence" value="ECO:0007669"/>
    <property type="project" value="UniProtKB-SubCell"/>
</dbReference>
<dbReference type="Pfam" id="PF04082">
    <property type="entry name" value="Fungal_trans"/>
    <property type="match status" value="1"/>
</dbReference>
<accession>A0A8E2FBN9</accession>
<dbReference type="Proteomes" id="UP000250140">
    <property type="component" value="Unassembled WGS sequence"/>
</dbReference>
<sequence length="678" mass="77109">MQCVARGTEGICTYEKSKSSPAGIVSGSSHLSSSSPSETTTQLEDREAPALLRHAHDYGYSNSDSLNSLGMLTKAGIDADISSSQPVAASQIQSRIRSEYYGYVRRLPSKIHCEVLFQHFFVCVNHLNAALDETIFREQVERWWSLAYDLLLKQGPEKLPEDLQCFPALIFQVLALALQFLPLSYDARLDELRFGPSQTFTDLSREYSDCSVALSKLVGRMRLTLVGVQQSFLRDCWLVNTGDLMQAWNHSGLTVKNAMAIGLHLEPEMPLSSQPEALLNALWMNELRKRTWLNLFAWDSCMAVALGRPMFIDLKACTVTVPMDCDIPKDRLKRVPIARSDSDKPTPMTERLLRSKMSQHFYEIRELELEGPIPREPDKVKELHNFAVNFRKSLPAFYQISNPDTRWDVECPFVPTHRELLSYMVDSFFMTLHRPYIFTREKSQRQVYESSLAILDSQDRLFGVLRGSQMQFYIGLAFPTFDAAVLLAVVLVSNPERYQTSFSRPYQSLRNAFERLQFIGSSMALAKTGAEILQATICRVKEAQERAGFTAHNPFGDSSPAQAYIPPMPEELQRDSSDVSTSMSPDADSWRFEVSQSAMDWTTQNHEFSEFDFSNLEVPMPLKELLLDEEVAAMPDVDIYNSGVWMPTQEQQTMTDFSENSLWNFLTRYPITNDDQTV</sequence>
<evidence type="ECO:0000313" key="7">
    <source>
        <dbReference type="Proteomes" id="UP000250140"/>
    </source>
</evidence>
<protein>
    <recommendedName>
        <fullName evidence="5">Xylanolytic transcriptional activator regulatory domain-containing protein</fullName>
    </recommendedName>
</protein>
<dbReference type="InterPro" id="IPR007219">
    <property type="entry name" value="XnlR_reg_dom"/>
</dbReference>
<dbReference type="PANTHER" id="PTHR31001:SF87">
    <property type="entry name" value="COL-21"/>
    <property type="match status" value="1"/>
</dbReference>
<evidence type="ECO:0000256" key="2">
    <source>
        <dbReference type="ARBA" id="ARBA00023242"/>
    </source>
</evidence>
<name>A0A8E2FBN9_9PEZI</name>
<feature type="transmembrane region" description="Helical" evidence="4">
    <location>
        <begin position="472"/>
        <end position="492"/>
    </location>
</feature>
<dbReference type="PANTHER" id="PTHR31001">
    <property type="entry name" value="UNCHARACTERIZED TRANSCRIPTIONAL REGULATORY PROTEIN"/>
    <property type="match status" value="1"/>
</dbReference>
<keyword evidence="2" id="KW-0539">Nucleus</keyword>
<dbReference type="GO" id="GO:0003677">
    <property type="term" value="F:DNA binding"/>
    <property type="evidence" value="ECO:0007669"/>
    <property type="project" value="InterPro"/>
</dbReference>
<gene>
    <name evidence="6" type="ORF">AOQ84DRAFT_222208</name>
</gene>
<dbReference type="CDD" id="cd12148">
    <property type="entry name" value="fungal_TF_MHR"/>
    <property type="match status" value="1"/>
</dbReference>
<dbReference type="AlphaFoldDB" id="A0A8E2FBN9"/>
<organism evidence="6 7">
    <name type="scientific">Glonium stellatum</name>
    <dbReference type="NCBI Taxonomy" id="574774"/>
    <lineage>
        <taxon>Eukaryota</taxon>
        <taxon>Fungi</taxon>
        <taxon>Dikarya</taxon>
        <taxon>Ascomycota</taxon>
        <taxon>Pezizomycotina</taxon>
        <taxon>Dothideomycetes</taxon>
        <taxon>Pleosporomycetidae</taxon>
        <taxon>Gloniales</taxon>
        <taxon>Gloniaceae</taxon>
        <taxon>Glonium</taxon>
    </lineage>
</organism>
<keyword evidence="4" id="KW-0472">Membrane</keyword>